<reference evidence="2" key="1">
    <citation type="journal article" date="2023" name="Science">
        <title>Genome structures resolve the early diversification of teleost fishes.</title>
        <authorList>
            <person name="Parey E."/>
            <person name="Louis A."/>
            <person name="Montfort J."/>
            <person name="Bouchez O."/>
            <person name="Roques C."/>
            <person name="Iampietro C."/>
            <person name="Lluch J."/>
            <person name="Castinel A."/>
            <person name="Donnadieu C."/>
            <person name="Desvignes T."/>
            <person name="Floi Bucao C."/>
            <person name="Jouanno E."/>
            <person name="Wen M."/>
            <person name="Mejri S."/>
            <person name="Dirks R."/>
            <person name="Jansen H."/>
            <person name="Henkel C."/>
            <person name="Chen W.J."/>
            <person name="Zahm M."/>
            <person name="Cabau C."/>
            <person name="Klopp C."/>
            <person name="Thompson A.W."/>
            <person name="Robinson-Rechavi M."/>
            <person name="Braasch I."/>
            <person name="Lecointre G."/>
            <person name="Bobe J."/>
            <person name="Postlethwait J.H."/>
            <person name="Berthelot C."/>
            <person name="Roest Crollius H."/>
            <person name="Guiguen Y."/>
        </authorList>
    </citation>
    <scope>NUCLEOTIDE SEQUENCE</scope>
    <source>
        <strain evidence="2">WJC10195</strain>
    </source>
</reference>
<gene>
    <name evidence="2" type="ORF">SKAU_G00380630</name>
</gene>
<comment type="caution">
    <text evidence="2">The sequence shown here is derived from an EMBL/GenBank/DDBJ whole genome shotgun (WGS) entry which is preliminary data.</text>
</comment>
<evidence type="ECO:0000256" key="1">
    <source>
        <dbReference type="SAM" id="MobiDB-lite"/>
    </source>
</evidence>
<organism evidence="2 3">
    <name type="scientific">Synaphobranchus kaupii</name>
    <name type="common">Kaup's arrowtooth eel</name>
    <dbReference type="NCBI Taxonomy" id="118154"/>
    <lineage>
        <taxon>Eukaryota</taxon>
        <taxon>Metazoa</taxon>
        <taxon>Chordata</taxon>
        <taxon>Craniata</taxon>
        <taxon>Vertebrata</taxon>
        <taxon>Euteleostomi</taxon>
        <taxon>Actinopterygii</taxon>
        <taxon>Neopterygii</taxon>
        <taxon>Teleostei</taxon>
        <taxon>Anguilliformes</taxon>
        <taxon>Synaphobranchidae</taxon>
        <taxon>Synaphobranchus</taxon>
    </lineage>
</organism>
<accession>A0A9Q1EDN0</accession>
<proteinExistence type="predicted"/>
<feature type="region of interest" description="Disordered" evidence="1">
    <location>
        <begin position="57"/>
        <end position="82"/>
    </location>
</feature>
<evidence type="ECO:0000313" key="3">
    <source>
        <dbReference type="Proteomes" id="UP001152622"/>
    </source>
</evidence>
<protein>
    <submittedName>
        <fullName evidence="2">Uncharacterized protein</fullName>
    </submittedName>
</protein>
<dbReference type="Proteomes" id="UP001152622">
    <property type="component" value="Chromosome 19"/>
</dbReference>
<dbReference type="AlphaFoldDB" id="A0A9Q1EDN0"/>
<keyword evidence="3" id="KW-1185">Reference proteome</keyword>
<evidence type="ECO:0000313" key="2">
    <source>
        <dbReference type="EMBL" id="KAJ8336843.1"/>
    </source>
</evidence>
<sequence length="101" mass="11110">MWPSYTPSKEDVTMVLQRSGRLASKALLLAVLLVSYDVTAGADGVSRVTPRLLGRTGYDADAPHTPQRLHHKKEAHRASGLSRRHICSENGFIDRPFGGKK</sequence>
<dbReference type="EMBL" id="JAINUF010000019">
    <property type="protein sequence ID" value="KAJ8336843.1"/>
    <property type="molecule type" value="Genomic_DNA"/>
</dbReference>
<name>A0A9Q1EDN0_SYNKA</name>